<dbReference type="PROSITE" id="PS50923">
    <property type="entry name" value="SUSHI"/>
    <property type="match status" value="1"/>
</dbReference>
<sequence length="129" mass="13966">MSLWSCLRGALGFGLLVLAALSDSTTGKNCSHPVIPEHGGFRCDPSPCRGFPQKTTIRFFCEPGYMLPRRHISSKCMHGDWSPKKMPSCLPRPGDRSEVGGSSSSGFSFAVAMIPFSFSCSATRGVQLY</sequence>
<dbReference type="InterPro" id="IPR035976">
    <property type="entry name" value="Sushi/SCR/CCP_sf"/>
</dbReference>
<dbReference type="Pfam" id="PF00084">
    <property type="entry name" value="Sushi"/>
    <property type="match status" value="1"/>
</dbReference>
<dbReference type="OrthoDB" id="9050236at2759"/>
<comment type="caution">
    <text evidence="2">Lacks conserved residue(s) required for the propagation of feature annotation.</text>
</comment>
<evidence type="ECO:0000256" key="3">
    <source>
        <dbReference type="SAM" id="SignalP"/>
    </source>
</evidence>
<proteinExistence type="predicted"/>
<feature type="signal peptide" evidence="3">
    <location>
        <begin position="1"/>
        <end position="27"/>
    </location>
</feature>
<dbReference type="InterPro" id="IPR000436">
    <property type="entry name" value="Sushi_SCR_CCP_dom"/>
</dbReference>
<dbReference type="EMBL" id="SRMA01025609">
    <property type="protein sequence ID" value="TRY92538.1"/>
    <property type="molecule type" value="Genomic_DNA"/>
</dbReference>
<feature type="domain" description="Sushi" evidence="4">
    <location>
        <begin position="41"/>
        <end position="91"/>
    </location>
</feature>
<dbReference type="AlphaFoldDB" id="A0A553QRZ2"/>
<evidence type="ECO:0000259" key="4">
    <source>
        <dbReference type="PROSITE" id="PS50923"/>
    </source>
</evidence>
<dbReference type="PANTHER" id="PTHR46839">
    <property type="entry name" value="SUSHI DOMAIN-CONTAINING PROTEIN 6"/>
    <property type="match status" value="1"/>
</dbReference>
<protein>
    <recommendedName>
        <fullName evidence="4">Sushi domain-containing protein</fullName>
    </recommendedName>
</protein>
<dbReference type="InterPro" id="IPR042866">
    <property type="entry name" value="SUSD6"/>
</dbReference>
<evidence type="ECO:0000256" key="1">
    <source>
        <dbReference type="ARBA" id="ARBA00023157"/>
    </source>
</evidence>
<gene>
    <name evidence="5" type="ORF">DNTS_024545</name>
</gene>
<dbReference type="Gene3D" id="2.10.70.10">
    <property type="entry name" value="Complement Module, domain 1"/>
    <property type="match status" value="1"/>
</dbReference>
<evidence type="ECO:0000313" key="5">
    <source>
        <dbReference type="EMBL" id="TRY92538.1"/>
    </source>
</evidence>
<name>A0A553QRZ2_9TELE</name>
<evidence type="ECO:0000256" key="2">
    <source>
        <dbReference type="PROSITE-ProRule" id="PRU00302"/>
    </source>
</evidence>
<keyword evidence="2" id="KW-0768">Sushi</keyword>
<dbReference type="SUPFAM" id="SSF57535">
    <property type="entry name" value="Complement control module/SCR domain"/>
    <property type="match status" value="1"/>
</dbReference>
<comment type="caution">
    <text evidence="5">The sequence shown here is derived from an EMBL/GenBank/DDBJ whole genome shotgun (WGS) entry which is preliminary data.</text>
</comment>
<dbReference type="STRING" id="623744.A0A553QRZ2"/>
<dbReference type="SMART" id="SM00032">
    <property type="entry name" value="CCP"/>
    <property type="match status" value="1"/>
</dbReference>
<accession>A0A553QRZ2</accession>
<dbReference type="CDD" id="cd00033">
    <property type="entry name" value="CCP"/>
    <property type="match status" value="1"/>
</dbReference>
<dbReference type="Proteomes" id="UP000316079">
    <property type="component" value="Unassembled WGS sequence"/>
</dbReference>
<keyword evidence="1" id="KW-1015">Disulfide bond</keyword>
<keyword evidence="6" id="KW-1185">Reference proteome</keyword>
<organism evidence="5 6">
    <name type="scientific">Danionella cerebrum</name>
    <dbReference type="NCBI Taxonomy" id="2873325"/>
    <lineage>
        <taxon>Eukaryota</taxon>
        <taxon>Metazoa</taxon>
        <taxon>Chordata</taxon>
        <taxon>Craniata</taxon>
        <taxon>Vertebrata</taxon>
        <taxon>Euteleostomi</taxon>
        <taxon>Actinopterygii</taxon>
        <taxon>Neopterygii</taxon>
        <taxon>Teleostei</taxon>
        <taxon>Ostariophysi</taxon>
        <taxon>Cypriniformes</taxon>
        <taxon>Danionidae</taxon>
        <taxon>Danioninae</taxon>
        <taxon>Danionella</taxon>
    </lineage>
</organism>
<reference evidence="5 6" key="1">
    <citation type="journal article" date="2019" name="Sci. Data">
        <title>Hybrid genome assembly and annotation of Danionella translucida.</title>
        <authorList>
            <person name="Kadobianskyi M."/>
            <person name="Schulze L."/>
            <person name="Schuelke M."/>
            <person name="Judkewitz B."/>
        </authorList>
    </citation>
    <scope>NUCLEOTIDE SEQUENCE [LARGE SCALE GENOMIC DNA]</scope>
    <source>
        <strain evidence="5 6">Bolton</strain>
    </source>
</reference>
<dbReference type="GO" id="GO:0006974">
    <property type="term" value="P:DNA damage response"/>
    <property type="evidence" value="ECO:0007669"/>
    <property type="project" value="TreeGrafter"/>
</dbReference>
<feature type="chain" id="PRO_5021899992" description="Sushi domain-containing protein" evidence="3">
    <location>
        <begin position="28"/>
        <end position="129"/>
    </location>
</feature>
<evidence type="ECO:0000313" key="6">
    <source>
        <dbReference type="Proteomes" id="UP000316079"/>
    </source>
</evidence>
<dbReference type="PANTHER" id="PTHR46839:SF3">
    <property type="entry name" value="SUSHI DOMAIN-CONTAINING PROTEIN 6"/>
    <property type="match status" value="1"/>
</dbReference>
<keyword evidence="3" id="KW-0732">Signal</keyword>